<feature type="region of interest" description="Disordered" evidence="3">
    <location>
        <begin position="732"/>
        <end position="768"/>
    </location>
</feature>
<evidence type="ECO:0000256" key="2">
    <source>
        <dbReference type="ARBA" id="ARBA00022884"/>
    </source>
</evidence>
<evidence type="ECO:0000313" key="7">
    <source>
        <dbReference type="WBParaSite" id="BXY_0991600.1"/>
    </source>
</evidence>
<feature type="compositionally biased region" description="Basic and acidic residues" evidence="3">
    <location>
        <begin position="1049"/>
        <end position="1060"/>
    </location>
</feature>
<feature type="compositionally biased region" description="Basic and acidic residues" evidence="3">
    <location>
        <begin position="536"/>
        <end position="546"/>
    </location>
</feature>
<keyword evidence="1" id="KW-0677">Repeat</keyword>
<proteinExistence type="predicted"/>
<feature type="compositionally biased region" description="Basic and acidic residues" evidence="3">
    <location>
        <begin position="295"/>
        <end position="317"/>
    </location>
</feature>
<dbReference type="PANTHER" id="PTHR13976">
    <property type="entry name" value="HETEROGENEOUS NUCLEAR RIBONUCLEOPROTEIN-RELATED"/>
    <property type="match status" value="1"/>
</dbReference>
<evidence type="ECO:0000313" key="4">
    <source>
        <dbReference type="EMBL" id="CAD5235451.1"/>
    </source>
</evidence>
<dbReference type="Proteomes" id="UP000659654">
    <property type="component" value="Unassembled WGS sequence"/>
</dbReference>
<evidence type="ECO:0000313" key="5">
    <source>
        <dbReference type="Proteomes" id="UP000095284"/>
    </source>
</evidence>
<feature type="compositionally biased region" description="Polar residues" evidence="3">
    <location>
        <begin position="188"/>
        <end position="199"/>
    </location>
</feature>
<feature type="region of interest" description="Disordered" evidence="3">
    <location>
        <begin position="96"/>
        <end position="132"/>
    </location>
</feature>
<dbReference type="Proteomes" id="UP000095284">
    <property type="component" value="Unplaced"/>
</dbReference>
<dbReference type="EMBL" id="CAJFCV020000006">
    <property type="protein sequence ID" value="CAG9131861.1"/>
    <property type="molecule type" value="Genomic_DNA"/>
</dbReference>
<feature type="compositionally biased region" description="Basic and acidic residues" evidence="3">
    <location>
        <begin position="486"/>
        <end position="501"/>
    </location>
</feature>
<feature type="compositionally biased region" description="Basic and acidic residues" evidence="3">
    <location>
        <begin position="436"/>
        <end position="469"/>
    </location>
</feature>
<feature type="region of interest" description="Disordered" evidence="3">
    <location>
        <begin position="582"/>
        <end position="616"/>
    </location>
</feature>
<evidence type="ECO:0000256" key="1">
    <source>
        <dbReference type="ARBA" id="ARBA00022737"/>
    </source>
</evidence>
<dbReference type="InterPro" id="IPR012677">
    <property type="entry name" value="Nucleotide-bd_a/b_plait_sf"/>
</dbReference>
<gene>
    <name evidence="4" type="ORF">BXYJ_LOCUS15542</name>
</gene>
<dbReference type="AlphaFoldDB" id="A0A1I7SA69"/>
<feature type="compositionally biased region" description="Basic and acidic residues" evidence="3">
    <location>
        <begin position="371"/>
        <end position="416"/>
    </location>
</feature>
<feature type="region of interest" description="Disordered" evidence="3">
    <location>
        <begin position="876"/>
        <end position="895"/>
    </location>
</feature>
<feature type="compositionally biased region" description="Basic and acidic residues" evidence="3">
    <location>
        <begin position="973"/>
        <end position="990"/>
    </location>
</feature>
<protein>
    <submittedName>
        <fullName evidence="4">(pine wood nematode) hypothetical protein</fullName>
    </submittedName>
</protein>
<sequence length="1060" mass="119936">MSFIIKLQHLARQARAADIRSFFSGLSIPSGAVCIVGGDSGEAFIGFETDEDARLAMLRSGQPLCQQAVELSLSSRKEMNTAMEEAKKLSRLVQNISKPPDSQPLSSPSFSADVNENSQASSSAPPTKLSSILGTTDTNWTAFLEQALERIEKAKDAPIGHQSAISFGSPSVLGHKPAEKPVVIEQLPTPQTDNYSVYRSTEPPAPKFEPPSFYGNKSLEAGYGREKSGPNFGESPSFAPPARQNFDVPPPGRFDPQRPQDNSSDRFGPPRPRYGQNQPNERGPPRNAEPNFHPPRPDRNQFEESEIRTIRHPDHFGRPNQPGGLSLAPPADPEHREGEQPKFPLPGARNPPFERNQKPEGRGFFGAPRVGLDRQRNQERPPRNDGNRFGEAPQKQRFDPPQRFGFENKGRNDRDNQYAQRNETARFAGREGQGFGHRERNGQEYGQRDGEDERFGHRDREGQGFEPERGPGPGFGQNREFGQKFGQDREYGQKFDQKFGQRENLQNRPFQRPNQENDFRNQRQNPGRFPRNGRGKGRDFPRRNDENPPQGRGRFDGNAPFSDGLPAREPPQIWADKRIEERTHSWNQPPPVESSRYLQPDKFPNSFDPTAPPPRNFDAPPPFADPPKPDMTPEMLEMLRIQQQAMAALNAPNIPQHVDPEELFVELSRLPPNLEDHQNLKGFLGIPVELKSTHENGVLIHTIVKCTNKEDARRLIQRDGELGIKIRWSDRRSFEGKSPSPSHPERKRRMEPHDTPVPSKIPENQSWKNSNREKAGNILLLNVPYKSNEREVMNYLRVATVYNVDLKQVCEPNYTRSDAWVVTVFDAEDLQKLHGHRGTIDGRNVRVFNIPPEMAEALLSEGIRDRKKLDEELRALPKNPPRQDPPTPQPQQPIPSLLSLAPAVINQPPRQPPASLPRPNGRPPMFFGHQPAIHHKFSRNKRDSGGPQHNFDEESTSNDNSNHEPSENQPINDEFHSESIDEPIKEENDLPKVTYASFDQPSKVESPPPENNNGQEEGGKQTEDSPNPRPPPQQYPRPQFGRGRGRGRRNFDNNRGRRLY</sequence>
<keyword evidence="2" id="KW-0694">RNA-binding</keyword>
<evidence type="ECO:0000313" key="6">
    <source>
        <dbReference type="Proteomes" id="UP000659654"/>
    </source>
</evidence>
<dbReference type="Gene3D" id="3.30.70.330">
    <property type="match status" value="1"/>
</dbReference>
<dbReference type="WBParaSite" id="BXY_0991600.1">
    <property type="protein sequence ID" value="BXY_0991600.1"/>
    <property type="gene ID" value="BXY_0991600"/>
</dbReference>
<dbReference type="EMBL" id="CAJFDI010000006">
    <property type="protein sequence ID" value="CAD5235451.1"/>
    <property type="molecule type" value="Genomic_DNA"/>
</dbReference>
<organism evidence="5 7">
    <name type="scientific">Bursaphelenchus xylophilus</name>
    <name type="common">Pinewood nematode worm</name>
    <name type="synonym">Aphelenchoides xylophilus</name>
    <dbReference type="NCBI Taxonomy" id="6326"/>
    <lineage>
        <taxon>Eukaryota</taxon>
        <taxon>Metazoa</taxon>
        <taxon>Ecdysozoa</taxon>
        <taxon>Nematoda</taxon>
        <taxon>Chromadorea</taxon>
        <taxon>Rhabditida</taxon>
        <taxon>Tylenchina</taxon>
        <taxon>Tylenchomorpha</taxon>
        <taxon>Aphelenchoidea</taxon>
        <taxon>Aphelenchoididae</taxon>
        <taxon>Bursaphelenchus</taxon>
    </lineage>
</organism>
<dbReference type="InterPro" id="IPR035979">
    <property type="entry name" value="RBD_domain_sf"/>
</dbReference>
<accession>A0A1I7SA69</accession>
<evidence type="ECO:0000256" key="3">
    <source>
        <dbReference type="SAM" id="MobiDB-lite"/>
    </source>
</evidence>
<dbReference type="SUPFAM" id="SSF54928">
    <property type="entry name" value="RNA-binding domain, RBD"/>
    <property type="match status" value="1"/>
</dbReference>
<feature type="compositionally biased region" description="Pro residues" evidence="3">
    <location>
        <begin position="878"/>
        <end position="893"/>
    </location>
</feature>
<keyword evidence="6" id="KW-1185">Reference proteome</keyword>
<feature type="compositionally biased region" description="Polar residues" evidence="3">
    <location>
        <begin position="103"/>
        <end position="132"/>
    </location>
</feature>
<reference evidence="7" key="1">
    <citation type="submission" date="2016-11" db="UniProtKB">
        <authorList>
            <consortium name="WormBaseParasite"/>
        </authorList>
    </citation>
    <scope>IDENTIFICATION</scope>
</reference>
<feature type="region of interest" description="Disordered" evidence="3">
    <location>
        <begin position="184"/>
        <end position="570"/>
    </location>
</feature>
<feature type="region of interest" description="Disordered" evidence="3">
    <location>
        <begin position="905"/>
        <end position="1060"/>
    </location>
</feature>
<dbReference type="OrthoDB" id="2588702at2759"/>
<reference evidence="4" key="2">
    <citation type="submission" date="2020-09" db="EMBL/GenBank/DDBJ databases">
        <authorList>
            <person name="Kikuchi T."/>
        </authorList>
    </citation>
    <scope>NUCLEOTIDE SEQUENCE</scope>
    <source>
        <strain evidence="4">Ka4C1</strain>
    </source>
</reference>
<name>A0A1I7SA69_BURXY</name>
<feature type="compositionally biased region" description="Pro residues" evidence="3">
    <location>
        <begin position="909"/>
        <end position="922"/>
    </location>
</feature>
<dbReference type="Proteomes" id="UP000582659">
    <property type="component" value="Unassembled WGS sequence"/>
</dbReference>
<dbReference type="InterPro" id="IPR050666">
    <property type="entry name" value="ESRP"/>
</dbReference>
<dbReference type="GO" id="GO:0003723">
    <property type="term" value="F:RNA binding"/>
    <property type="evidence" value="ECO:0007669"/>
    <property type="project" value="UniProtKB-KW"/>
</dbReference>
<feature type="compositionally biased region" description="Polar residues" evidence="3">
    <location>
        <begin position="503"/>
        <end position="514"/>
    </location>
</feature>